<dbReference type="InterPro" id="IPR045851">
    <property type="entry name" value="AMP-bd_C_sf"/>
</dbReference>
<dbReference type="Pfam" id="PF13193">
    <property type="entry name" value="AMP-binding_C"/>
    <property type="match status" value="1"/>
</dbReference>
<dbReference type="SUPFAM" id="SSF56801">
    <property type="entry name" value="Acetyl-CoA synthetase-like"/>
    <property type="match status" value="1"/>
</dbReference>
<evidence type="ECO:0000259" key="5">
    <source>
        <dbReference type="Pfam" id="PF13193"/>
    </source>
</evidence>
<evidence type="ECO:0000256" key="2">
    <source>
        <dbReference type="ARBA" id="ARBA00022598"/>
    </source>
</evidence>
<sequence length="533" mass="59575">MNQELYEKFCHEYEKKGLWEHSTHGSKLKNCAEKYGERIALIDEQEEISYQELDLRSDQMAAWMLHEGFVKGERIVIQHVNCIGFAVMCFAMFKIGVIPVLAMPSHGMRELSGIVKTAQPKGFIVIETYHGVDHLAEAAVLQKENPCIEKVIPAERLEQMDFSQWELDEELYEKPCSRDTAILVLSGGSTGIPKLIARPHADYLHLQKYCALSCGMDENSVSLIAMPVTHCWNLCGPGLLGSLFAGAKTVLCRNGSADEILNCIEMHEVTTMALVPSLLRACISLQDLMENDLSSLQMIQIGGAMCPPQLAELAVEKLGCKVQQIYGMSEGFVSATRPEDPYEIMIGTQGIPVSPGDIMKIVDEEEQEVPAGEAGEILARGPSVVWEYYENPVMSSVAFTEDGFYRTGDKGRIDPDTGRLQILGRIREQINRLGEKIMPSELEEYLLDHPQIQQVCVVPADDEKLGQRICICLPEALSGIGLTQLRQFLKEKEIASFKMPDQVIYIREWPYTAVNKIDRGRLREMAEGKVALC</sequence>
<feature type="domain" description="AMP-binding enzyme C-terminal" evidence="5">
    <location>
        <begin position="441"/>
        <end position="515"/>
    </location>
</feature>
<dbReference type="InterPro" id="IPR025110">
    <property type="entry name" value="AMP-bd_C"/>
</dbReference>
<dbReference type="RefSeq" id="WP_177265021.1">
    <property type="nucleotide sequence ID" value="NZ_JACRWC010000074.1"/>
</dbReference>
<name>A0A923NB59_9FIRM</name>
<evidence type="ECO:0000259" key="4">
    <source>
        <dbReference type="Pfam" id="PF00501"/>
    </source>
</evidence>
<dbReference type="Gene3D" id="2.30.38.10">
    <property type="entry name" value="Luciferase, Domain 3"/>
    <property type="match status" value="1"/>
</dbReference>
<gene>
    <name evidence="6" type="ORF">H8876_06080</name>
</gene>
<dbReference type="Pfam" id="PF00501">
    <property type="entry name" value="AMP-binding"/>
    <property type="match status" value="1"/>
</dbReference>
<dbReference type="GO" id="GO:0006631">
    <property type="term" value="P:fatty acid metabolic process"/>
    <property type="evidence" value="ECO:0007669"/>
    <property type="project" value="TreeGrafter"/>
</dbReference>
<keyword evidence="3" id="KW-0812">Transmembrane</keyword>
<evidence type="ECO:0000256" key="1">
    <source>
        <dbReference type="ARBA" id="ARBA00006432"/>
    </source>
</evidence>
<dbReference type="Proteomes" id="UP000644115">
    <property type="component" value="Unassembled WGS sequence"/>
</dbReference>
<dbReference type="PANTHER" id="PTHR43201:SF5">
    <property type="entry name" value="MEDIUM-CHAIN ACYL-COA LIGASE ACSF2, MITOCHONDRIAL"/>
    <property type="match status" value="1"/>
</dbReference>
<dbReference type="GO" id="GO:0031956">
    <property type="term" value="F:medium-chain fatty acid-CoA ligase activity"/>
    <property type="evidence" value="ECO:0007669"/>
    <property type="project" value="TreeGrafter"/>
</dbReference>
<dbReference type="PANTHER" id="PTHR43201">
    <property type="entry name" value="ACYL-COA SYNTHETASE"/>
    <property type="match status" value="1"/>
</dbReference>
<dbReference type="InterPro" id="IPR020845">
    <property type="entry name" value="AMP-binding_CS"/>
</dbReference>
<organism evidence="6 7">
    <name type="scientific">Lentihominibacter faecis</name>
    <dbReference type="NCBI Taxonomy" id="2764712"/>
    <lineage>
        <taxon>Bacteria</taxon>
        <taxon>Bacillati</taxon>
        <taxon>Bacillota</taxon>
        <taxon>Clostridia</taxon>
        <taxon>Peptostreptococcales</taxon>
        <taxon>Anaerovoracaceae</taxon>
        <taxon>Lentihominibacter</taxon>
    </lineage>
</organism>
<feature type="transmembrane region" description="Helical" evidence="3">
    <location>
        <begin position="80"/>
        <end position="102"/>
    </location>
</feature>
<dbReference type="AlphaFoldDB" id="A0A923NB59"/>
<keyword evidence="2" id="KW-0436">Ligase</keyword>
<protein>
    <submittedName>
        <fullName evidence="6">AMP-binding protein</fullName>
    </submittedName>
</protein>
<dbReference type="PROSITE" id="PS00455">
    <property type="entry name" value="AMP_BINDING"/>
    <property type="match status" value="1"/>
</dbReference>
<dbReference type="EMBL" id="JACRWC010000074">
    <property type="protein sequence ID" value="MBC5999563.1"/>
    <property type="molecule type" value="Genomic_DNA"/>
</dbReference>
<keyword evidence="7" id="KW-1185">Reference proteome</keyword>
<keyword evidence="3" id="KW-1133">Transmembrane helix</keyword>
<evidence type="ECO:0000256" key="3">
    <source>
        <dbReference type="SAM" id="Phobius"/>
    </source>
</evidence>
<feature type="domain" description="AMP-dependent synthetase/ligase" evidence="4">
    <location>
        <begin position="30"/>
        <end position="389"/>
    </location>
</feature>
<evidence type="ECO:0000313" key="6">
    <source>
        <dbReference type="EMBL" id="MBC5999563.1"/>
    </source>
</evidence>
<dbReference type="InterPro" id="IPR000873">
    <property type="entry name" value="AMP-dep_synth/lig_dom"/>
</dbReference>
<comment type="similarity">
    <text evidence="1">Belongs to the ATP-dependent AMP-binding enzyme family.</text>
</comment>
<dbReference type="Gene3D" id="3.40.50.980">
    <property type="match status" value="2"/>
</dbReference>
<evidence type="ECO:0000313" key="7">
    <source>
        <dbReference type="Proteomes" id="UP000644115"/>
    </source>
</evidence>
<keyword evidence="3" id="KW-0472">Membrane</keyword>
<accession>A0A923NB59</accession>
<proteinExistence type="inferred from homology"/>
<reference evidence="6" key="1">
    <citation type="submission" date="2020-08" db="EMBL/GenBank/DDBJ databases">
        <authorList>
            <person name="Liu C."/>
            <person name="Sun Q."/>
        </authorList>
    </citation>
    <scope>NUCLEOTIDE SEQUENCE</scope>
    <source>
        <strain evidence="6">BX16</strain>
    </source>
</reference>
<comment type="caution">
    <text evidence="6">The sequence shown here is derived from an EMBL/GenBank/DDBJ whole genome shotgun (WGS) entry which is preliminary data.</text>
</comment>
<dbReference type="Gene3D" id="3.30.300.30">
    <property type="match status" value="1"/>
</dbReference>